<organism evidence="1 2">
    <name type="scientific">Favolaschia claudopus</name>
    <dbReference type="NCBI Taxonomy" id="2862362"/>
    <lineage>
        <taxon>Eukaryota</taxon>
        <taxon>Fungi</taxon>
        <taxon>Dikarya</taxon>
        <taxon>Basidiomycota</taxon>
        <taxon>Agaricomycotina</taxon>
        <taxon>Agaricomycetes</taxon>
        <taxon>Agaricomycetidae</taxon>
        <taxon>Agaricales</taxon>
        <taxon>Marasmiineae</taxon>
        <taxon>Mycenaceae</taxon>
        <taxon>Favolaschia</taxon>
    </lineage>
</organism>
<sequence>MSSSSAAHKQGNGGTHSASFGKTLQFITTIKLDELEKQKAAFTSSTLPIIEKAAACGDDLPRRVELLLDAVRSWRGSGAVDSMSVIGGKLDLSCLDLWLLQARKDPGFSSDVLKDWAETLERHIRHSMTRYEFAQLFGGLFNEWLSSGDSVLEQEESSGTTPTAEFIELGRKEMYEQQERLKSIIFESKVVDTDGLWAYLANLFSESTSAEALETMRRELRDFGEELRGRVITAEDMKWVIKSLLSAELMVEEKRNTLREFTQNQTVLDELATVMTMRLSSVETWSWPESGAKVDMRRALNGKYRAFTDIDPFDALFLQYIGVMWQIKFKQCCIDIFSSKAWKQEFLPLSRQQRLDRQKYFLEYASNSIHSHRQTRRKEHFLVGQLASHTESTSSYDDYENPSKTQIPVAHVKQELLHTIATECYLNSTLHGTHTIVCTDLEWFGPSLAFDTILTCLEFFGVPKTWLDFFKAFLQVPLTFKDDAPGDARVRQCGTPISYALSTFFGEAVLFGLDFAVNQSADGLFLYRIHDDLWWCNSDSNKCLSAWVEVKKVRHSLYLLFKTGAACVGAKLSPQLPSGEIRWGFLRFEANKSRFVIDQAEVDKHIAELRRQVAATKSIFGFINAYNKYLAFFSRNFGARPTVSFGPALCLGQAHLDDMIDTLARIQTEVFPSSSGGAVGALRAIIAERFGVSDLPDGYFYFPISSGGLELRNPLIELLAVRNAIGPDPASEFSKQMDKDEERYRQLQERWNTDAAASPSRNETFPSFQDYIAHRETGLHQWKDRYVDQMSTSKPMSLKLLPGHTAVNRSMDFYDRWVLSLYGDQMIKKFGSLEAVDPTLIPVGLVHLFRASRHQWDQ</sequence>
<evidence type="ECO:0000313" key="2">
    <source>
        <dbReference type="Proteomes" id="UP001362999"/>
    </source>
</evidence>
<protein>
    <recommendedName>
        <fullName evidence="3">Reverse transcriptase</fullName>
    </recommendedName>
</protein>
<accession>A0AAW0ECW7</accession>
<dbReference type="EMBL" id="JAWWNJ010000002">
    <property type="protein sequence ID" value="KAK7061363.1"/>
    <property type="molecule type" value="Genomic_DNA"/>
</dbReference>
<comment type="caution">
    <text evidence="1">The sequence shown here is derived from an EMBL/GenBank/DDBJ whole genome shotgun (WGS) entry which is preliminary data.</text>
</comment>
<reference evidence="1 2" key="1">
    <citation type="journal article" date="2024" name="J Genomics">
        <title>Draft genome sequencing and assembly of Favolaschia claudopus CIRM-BRFM 2984 isolated from oak limbs.</title>
        <authorList>
            <person name="Navarro D."/>
            <person name="Drula E."/>
            <person name="Chaduli D."/>
            <person name="Cazenave R."/>
            <person name="Ahrendt S."/>
            <person name="Wang J."/>
            <person name="Lipzen A."/>
            <person name="Daum C."/>
            <person name="Barry K."/>
            <person name="Grigoriev I.V."/>
            <person name="Favel A."/>
            <person name="Rosso M.N."/>
            <person name="Martin F."/>
        </authorList>
    </citation>
    <scope>NUCLEOTIDE SEQUENCE [LARGE SCALE GENOMIC DNA]</scope>
    <source>
        <strain evidence="1 2">CIRM-BRFM 2984</strain>
    </source>
</reference>
<dbReference type="PANTHER" id="PTHR37015:SF2">
    <property type="entry name" value="REVERSE TRANSCRIPTASE DOMAIN-CONTAINING PROTEIN"/>
    <property type="match status" value="1"/>
</dbReference>
<proteinExistence type="predicted"/>
<evidence type="ECO:0000313" key="1">
    <source>
        <dbReference type="EMBL" id="KAK7061363.1"/>
    </source>
</evidence>
<keyword evidence="2" id="KW-1185">Reference proteome</keyword>
<dbReference type="AlphaFoldDB" id="A0AAW0ECW7"/>
<name>A0AAW0ECW7_9AGAR</name>
<evidence type="ECO:0008006" key="3">
    <source>
        <dbReference type="Google" id="ProtNLM"/>
    </source>
</evidence>
<dbReference type="Proteomes" id="UP001362999">
    <property type="component" value="Unassembled WGS sequence"/>
</dbReference>
<gene>
    <name evidence="1" type="ORF">R3P38DRAFT_3302564</name>
</gene>
<dbReference type="PANTHER" id="PTHR37015">
    <property type="entry name" value="REVERSE TRANSCRIPTASE DOMAIN-CONTAINING PROTEIN"/>
    <property type="match status" value="1"/>
</dbReference>